<dbReference type="AlphaFoldDB" id="A0A4V2SFI1"/>
<dbReference type="EMBL" id="SLXD01000022">
    <property type="protein sequence ID" value="TCO97377.1"/>
    <property type="molecule type" value="Genomic_DNA"/>
</dbReference>
<dbReference type="InterPro" id="IPR027444">
    <property type="entry name" value="H-NS_C_dom"/>
</dbReference>
<evidence type="ECO:0000313" key="6">
    <source>
        <dbReference type="EMBL" id="TCO97377.1"/>
    </source>
</evidence>
<dbReference type="SMART" id="SM00528">
    <property type="entry name" value="HNS"/>
    <property type="match status" value="1"/>
</dbReference>
<dbReference type="SUPFAM" id="SSF81273">
    <property type="entry name" value="H-NS histone-like proteins"/>
    <property type="match status" value="1"/>
</dbReference>
<dbReference type="GO" id="GO:0001217">
    <property type="term" value="F:DNA-binding transcription repressor activity"/>
    <property type="evidence" value="ECO:0007669"/>
    <property type="project" value="TreeGrafter"/>
</dbReference>
<comment type="subcellular location">
    <subcellularLocation>
        <location evidence="1">Cytoplasm</location>
        <location evidence="1">Nucleoid</location>
    </subcellularLocation>
</comment>
<feature type="domain" description="DNA-binding protein H-NS-like C-terminal" evidence="5">
    <location>
        <begin position="57"/>
        <end position="100"/>
    </location>
</feature>
<evidence type="ECO:0000256" key="4">
    <source>
        <dbReference type="ARBA" id="ARBA00023125"/>
    </source>
</evidence>
<evidence type="ECO:0000256" key="1">
    <source>
        <dbReference type="ARBA" id="ARBA00004453"/>
    </source>
</evidence>
<evidence type="ECO:0000313" key="7">
    <source>
        <dbReference type="Proteomes" id="UP000295106"/>
    </source>
</evidence>
<dbReference type="PANTHER" id="PTHR38097:SF2">
    <property type="entry name" value="DNA-BINDING PROTEIN STPA"/>
    <property type="match status" value="1"/>
</dbReference>
<organism evidence="6 7">
    <name type="scientific">Rubrivivax gelatinosus</name>
    <name type="common">Rhodocyclus gelatinosus</name>
    <name type="synonym">Rhodopseudomonas gelatinosa</name>
    <dbReference type="NCBI Taxonomy" id="28068"/>
    <lineage>
        <taxon>Bacteria</taxon>
        <taxon>Pseudomonadati</taxon>
        <taxon>Pseudomonadota</taxon>
        <taxon>Betaproteobacteria</taxon>
        <taxon>Burkholderiales</taxon>
        <taxon>Sphaerotilaceae</taxon>
        <taxon>Rubrivivax</taxon>
    </lineage>
</organism>
<dbReference type="Gene3D" id="4.10.430.10">
    <property type="entry name" value="Histone-like protein H-NS, C-terminal domain"/>
    <property type="match status" value="1"/>
</dbReference>
<comment type="caution">
    <text evidence="6">The sequence shown here is derived from an EMBL/GenBank/DDBJ whole genome shotgun (WGS) entry which is preliminary data.</text>
</comment>
<gene>
    <name evidence="6" type="ORF">EV684_1224</name>
</gene>
<dbReference type="OrthoDB" id="5297879at2"/>
<proteinExistence type="inferred from homology"/>
<keyword evidence="4" id="KW-0238">DNA-binding</keyword>
<keyword evidence="3" id="KW-0963">Cytoplasm</keyword>
<accession>A0A4V2SFI1</accession>
<dbReference type="GO" id="GO:0005829">
    <property type="term" value="C:cytosol"/>
    <property type="evidence" value="ECO:0007669"/>
    <property type="project" value="TreeGrafter"/>
</dbReference>
<dbReference type="Proteomes" id="UP000295106">
    <property type="component" value="Unassembled WGS sequence"/>
</dbReference>
<evidence type="ECO:0000256" key="2">
    <source>
        <dbReference type="ARBA" id="ARBA00010610"/>
    </source>
</evidence>
<dbReference type="GO" id="GO:0009295">
    <property type="term" value="C:nucleoid"/>
    <property type="evidence" value="ECO:0007669"/>
    <property type="project" value="UniProtKB-SubCell"/>
</dbReference>
<evidence type="ECO:0000259" key="5">
    <source>
        <dbReference type="SMART" id="SM00528"/>
    </source>
</evidence>
<dbReference type="GO" id="GO:0003680">
    <property type="term" value="F:minor groove of adenine-thymine-rich DNA binding"/>
    <property type="evidence" value="ECO:0007669"/>
    <property type="project" value="TreeGrafter"/>
</dbReference>
<comment type="similarity">
    <text evidence="2">Belongs to the histone-like protein H-NS family.</text>
</comment>
<dbReference type="PANTHER" id="PTHR38097">
    <property type="match status" value="1"/>
</dbReference>
<reference evidence="6 7" key="1">
    <citation type="submission" date="2019-03" db="EMBL/GenBank/DDBJ databases">
        <title>Genomic Encyclopedia of Type Strains, Phase IV (KMG-IV): sequencing the most valuable type-strain genomes for metagenomic binning, comparative biology and taxonomic classification.</title>
        <authorList>
            <person name="Goeker M."/>
        </authorList>
    </citation>
    <scope>NUCLEOTIDE SEQUENCE [LARGE SCALE GENOMIC DNA]</scope>
    <source>
        <strain evidence="6 7">DSM 1709</strain>
    </source>
</reference>
<dbReference type="GO" id="GO:0003681">
    <property type="term" value="F:bent DNA binding"/>
    <property type="evidence" value="ECO:0007669"/>
    <property type="project" value="TreeGrafter"/>
</dbReference>
<dbReference type="Pfam" id="PF00816">
    <property type="entry name" value="Histone_HNS"/>
    <property type="match status" value="1"/>
</dbReference>
<sequence>MTKTYSEVLKQIESLKAQAETLRRREVDAVIASVREQIAQYGLTAADLGLVAAKPRSRKRKIVIAKYRDDAGNTWVGRGKRPQWVRDALAAGKTLQDLEVGA</sequence>
<name>A0A4V2SFI1_RUBGE</name>
<evidence type="ECO:0000256" key="3">
    <source>
        <dbReference type="ARBA" id="ARBA00022490"/>
    </source>
</evidence>
<dbReference type="GO" id="GO:0032993">
    <property type="term" value="C:protein-DNA complex"/>
    <property type="evidence" value="ECO:0007669"/>
    <property type="project" value="TreeGrafter"/>
</dbReference>
<dbReference type="GO" id="GO:0000976">
    <property type="term" value="F:transcription cis-regulatory region binding"/>
    <property type="evidence" value="ECO:0007669"/>
    <property type="project" value="TreeGrafter"/>
</dbReference>
<dbReference type="InterPro" id="IPR037150">
    <property type="entry name" value="H-NS_C_dom_sf"/>
</dbReference>
<protein>
    <submittedName>
        <fullName evidence="6">Nucleoid protein H-NS</fullName>
    </submittedName>
</protein>